<evidence type="ECO:0000313" key="2">
    <source>
        <dbReference type="EMBL" id="RAR72737.1"/>
    </source>
</evidence>
<dbReference type="AlphaFoldDB" id="A0A328YQD1"/>
<sequence length="105" mass="11624">MIPRFNSLKKLMSGSLAALAVFTAVPAAPAHAATIGTVTFMYTFNHPPASEQELWNITWGAAWATCRHYFPNTRSVFQPRYTNGVWAQHSTGFTTEIAWSCCNTP</sequence>
<comment type="caution">
    <text evidence="2">The sequence shown here is derived from an EMBL/GenBank/DDBJ whole genome shotgun (WGS) entry which is preliminary data.</text>
</comment>
<accession>A0A328YQD1</accession>
<organism evidence="2 3">
    <name type="scientific">Paracidovorax anthurii</name>
    <dbReference type="NCBI Taxonomy" id="78229"/>
    <lineage>
        <taxon>Bacteria</taxon>
        <taxon>Pseudomonadati</taxon>
        <taxon>Pseudomonadota</taxon>
        <taxon>Betaproteobacteria</taxon>
        <taxon>Burkholderiales</taxon>
        <taxon>Comamonadaceae</taxon>
        <taxon>Paracidovorax</taxon>
    </lineage>
</organism>
<evidence type="ECO:0000313" key="3">
    <source>
        <dbReference type="Proteomes" id="UP000248856"/>
    </source>
</evidence>
<feature type="signal peptide" evidence="1">
    <location>
        <begin position="1"/>
        <end position="32"/>
    </location>
</feature>
<dbReference type="EMBL" id="QLTA01000076">
    <property type="protein sequence ID" value="RAR72737.1"/>
    <property type="molecule type" value="Genomic_DNA"/>
</dbReference>
<keyword evidence="3" id="KW-1185">Reference proteome</keyword>
<dbReference type="RefSeq" id="WP_111882345.1">
    <property type="nucleotide sequence ID" value="NZ_CBCSGC010000101.1"/>
</dbReference>
<gene>
    <name evidence="2" type="ORF">AX018_107612</name>
</gene>
<name>A0A328YQD1_9BURK</name>
<protein>
    <submittedName>
        <fullName evidence="2">Uncharacterized protein</fullName>
    </submittedName>
</protein>
<proteinExistence type="predicted"/>
<dbReference type="Proteomes" id="UP000248856">
    <property type="component" value="Unassembled WGS sequence"/>
</dbReference>
<dbReference type="OrthoDB" id="9175128at2"/>
<evidence type="ECO:0000256" key="1">
    <source>
        <dbReference type="SAM" id="SignalP"/>
    </source>
</evidence>
<feature type="chain" id="PRO_5016316419" evidence="1">
    <location>
        <begin position="33"/>
        <end position="105"/>
    </location>
</feature>
<keyword evidence="1" id="KW-0732">Signal</keyword>
<reference evidence="2 3" key="1">
    <citation type="submission" date="2018-06" db="EMBL/GenBank/DDBJ databases">
        <title>Genomic Encyclopedia of Archaeal and Bacterial Type Strains, Phase II (KMG-II): from individual species to whole genera.</title>
        <authorList>
            <person name="Goeker M."/>
        </authorList>
    </citation>
    <scope>NUCLEOTIDE SEQUENCE [LARGE SCALE GENOMIC DNA]</scope>
    <source>
        <strain evidence="2 3">CFPB 3232</strain>
    </source>
</reference>